<keyword evidence="3" id="KW-0804">Transcription</keyword>
<dbReference type="RefSeq" id="WP_036776580.1">
    <property type="nucleotide sequence ID" value="NZ_CAWLTM010000105.1"/>
</dbReference>
<dbReference type="Gene3D" id="3.30.450.80">
    <property type="entry name" value="Transcription factor LuxR-like, autoinducer-binding domain"/>
    <property type="match status" value="1"/>
</dbReference>
<name>A0A022PLK4_9GAMM</name>
<dbReference type="SMART" id="SM00421">
    <property type="entry name" value="HTH_LUXR"/>
    <property type="match status" value="1"/>
</dbReference>
<dbReference type="SUPFAM" id="SSF46894">
    <property type="entry name" value="C-terminal effector domain of the bipartite response regulators"/>
    <property type="match status" value="1"/>
</dbReference>
<dbReference type="AlphaFoldDB" id="A0A022PLK4"/>
<dbReference type="PROSITE" id="PS00622">
    <property type="entry name" value="HTH_LUXR_1"/>
    <property type="match status" value="1"/>
</dbReference>
<dbReference type="Proteomes" id="UP000023464">
    <property type="component" value="Unassembled WGS sequence"/>
</dbReference>
<evidence type="ECO:0000313" key="6">
    <source>
        <dbReference type="Proteomes" id="UP000023464"/>
    </source>
</evidence>
<evidence type="ECO:0000313" key="5">
    <source>
        <dbReference type="EMBL" id="EYU16481.1"/>
    </source>
</evidence>
<dbReference type="GO" id="GO:0003677">
    <property type="term" value="F:DNA binding"/>
    <property type="evidence" value="ECO:0007669"/>
    <property type="project" value="UniProtKB-KW"/>
</dbReference>
<protein>
    <submittedName>
        <fullName evidence="5">Response regulator CheY-like receiver protein</fullName>
    </submittedName>
</protein>
<dbReference type="GO" id="GO:0006355">
    <property type="term" value="P:regulation of DNA-templated transcription"/>
    <property type="evidence" value="ECO:0007669"/>
    <property type="project" value="InterPro"/>
</dbReference>
<evidence type="ECO:0000256" key="1">
    <source>
        <dbReference type="ARBA" id="ARBA00023015"/>
    </source>
</evidence>
<accession>A0A022PLK4</accession>
<evidence type="ECO:0000256" key="2">
    <source>
        <dbReference type="ARBA" id="ARBA00023125"/>
    </source>
</evidence>
<dbReference type="Gene3D" id="1.10.10.10">
    <property type="entry name" value="Winged helix-like DNA-binding domain superfamily/Winged helix DNA-binding domain"/>
    <property type="match status" value="1"/>
</dbReference>
<keyword evidence="2" id="KW-0238">DNA-binding</keyword>
<dbReference type="PRINTS" id="PR00038">
    <property type="entry name" value="HTHLUXR"/>
</dbReference>
<organism evidence="5 6">
    <name type="scientific">Photorhabdus aegyptia</name>
    <dbReference type="NCBI Taxonomy" id="2805098"/>
    <lineage>
        <taxon>Bacteria</taxon>
        <taxon>Pseudomonadati</taxon>
        <taxon>Pseudomonadota</taxon>
        <taxon>Gammaproteobacteria</taxon>
        <taxon>Enterobacterales</taxon>
        <taxon>Morganellaceae</taxon>
        <taxon>Photorhabdus</taxon>
    </lineage>
</organism>
<dbReference type="EMBL" id="JFGV01000010">
    <property type="protein sequence ID" value="EYU16481.1"/>
    <property type="molecule type" value="Genomic_DNA"/>
</dbReference>
<dbReference type="PANTHER" id="PTHR44688:SF16">
    <property type="entry name" value="DNA-BINDING TRANSCRIPTIONAL ACTIVATOR DEVR_DOSR"/>
    <property type="match status" value="1"/>
</dbReference>
<dbReference type="InterPro" id="IPR016032">
    <property type="entry name" value="Sig_transdc_resp-reg_C-effctor"/>
</dbReference>
<dbReference type="PANTHER" id="PTHR44688">
    <property type="entry name" value="DNA-BINDING TRANSCRIPTIONAL ACTIVATOR DEVR_DOSR"/>
    <property type="match status" value="1"/>
</dbReference>
<dbReference type="Pfam" id="PF00196">
    <property type="entry name" value="GerE"/>
    <property type="match status" value="1"/>
</dbReference>
<sequence>MNTLFNEISSEIKKSKTMPELEKKLLNAINYLGFEFYSIYQEEKYPFTTKKYVLITNLNIENANNYNQDNNHDSDQLMNGDYTFSIPSICNDKISENADFMIEKSNPNKNEVKNSLSIKIKGYHGERSIFSVARKEGTISHNEILNKAGMLGILANECIKTFNNLKNKKDKIIVPTLSTREVEVIRWTCEGKTSAEIADILDISTRTVNFHINNIMEKLVVPNKVAAVAKAIAYNLII</sequence>
<gene>
    <name evidence="5" type="ORF">BA1DRAFT_00964</name>
</gene>
<proteinExistence type="predicted"/>
<evidence type="ECO:0000259" key="4">
    <source>
        <dbReference type="PROSITE" id="PS50043"/>
    </source>
</evidence>
<keyword evidence="6" id="KW-1185">Reference proteome</keyword>
<dbReference type="PROSITE" id="PS50043">
    <property type="entry name" value="HTH_LUXR_2"/>
    <property type="match status" value="1"/>
</dbReference>
<dbReference type="CDD" id="cd06170">
    <property type="entry name" value="LuxR_C_like"/>
    <property type="match status" value="1"/>
</dbReference>
<dbReference type="InterPro" id="IPR000792">
    <property type="entry name" value="Tscrpt_reg_LuxR_C"/>
</dbReference>
<feature type="domain" description="HTH luxR-type" evidence="4">
    <location>
        <begin position="170"/>
        <end position="235"/>
    </location>
</feature>
<evidence type="ECO:0000256" key="3">
    <source>
        <dbReference type="ARBA" id="ARBA00023163"/>
    </source>
</evidence>
<reference evidence="5 6" key="1">
    <citation type="submission" date="2014-03" db="EMBL/GenBank/DDBJ databases">
        <title>Draft Genome of Photorhabdus luminescens BA1, an Egyptian Isolate.</title>
        <authorList>
            <person name="Ghazal S."/>
            <person name="Hurst S.G.IV."/>
            <person name="Morris K."/>
            <person name="Thomas K."/>
            <person name="Tisa L.S."/>
        </authorList>
    </citation>
    <scope>NUCLEOTIDE SEQUENCE [LARGE SCALE GENOMIC DNA]</scope>
    <source>
        <strain evidence="5 6">BA1</strain>
    </source>
</reference>
<dbReference type="PATRIC" id="fig|1393736.3.peg.996"/>
<dbReference type="InterPro" id="IPR036693">
    <property type="entry name" value="TF_LuxR_autoind-bd_dom_sf"/>
</dbReference>
<dbReference type="InterPro" id="IPR036388">
    <property type="entry name" value="WH-like_DNA-bd_sf"/>
</dbReference>
<keyword evidence="1" id="KW-0805">Transcription regulation</keyword>
<comment type="caution">
    <text evidence="5">The sequence shown here is derived from an EMBL/GenBank/DDBJ whole genome shotgun (WGS) entry which is preliminary data.</text>
</comment>